<accession>A0A1F8DIB7</accession>
<proteinExistence type="predicted"/>
<feature type="transmembrane region" description="Helical" evidence="1">
    <location>
        <begin position="35"/>
        <end position="53"/>
    </location>
</feature>
<feature type="transmembrane region" description="Helical" evidence="1">
    <location>
        <begin position="108"/>
        <end position="129"/>
    </location>
</feature>
<feature type="transmembrane region" description="Helical" evidence="1">
    <location>
        <begin position="178"/>
        <end position="196"/>
    </location>
</feature>
<dbReference type="AlphaFoldDB" id="A0A1F8DIB7"/>
<evidence type="ECO:0000313" key="2">
    <source>
        <dbReference type="EMBL" id="OGM88152.1"/>
    </source>
</evidence>
<evidence type="ECO:0000256" key="1">
    <source>
        <dbReference type="SAM" id="Phobius"/>
    </source>
</evidence>
<gene>
    <name evidence="2" type="ORF">A2573_01950</name>
</gene>
<comment type="caution">
    <text evidence="2">The sequence shown here is derived from an EMBL/GenBank/DDBJ whole genome shotgun (WGS) entry which is preliminary data.</text>
</comment>
<name>A0A1F8DIB7_9BACT</name>
<dbReference type="EMBL" id="MGIL01000015">
    <property type="protein sequence ID" value="OGM88152.1"/>
    <property type="molecule type" value="Genomic_DNA"/>
</dbReference>
<evidence type="ECO:0000313" key="3">
    <source>
        <dbReference type="Proteomes" id="UP000177596"/>
    </source>
</evidence>
<feature type="transmembrane region" description="Helical" evidence="1">
    <location>
        <begin position="59"/>
        <end position="77"/>
    </location>
</feature>
<reference evidence="2 3" key="1">
    <citation type="journal article" date="2016" name="Nat. Commun.">
        <title>Thousands of microbial genomes shed light on interconnected biogeochemical processes in an aquifer system.</title>
        <authorList>
            <person name="Anantharaman K."/>
            <person name="Brown C.T."/>
            <person name="Hug L.A."/>
            <person name="Sharon I."/>
            <person name="Castelle C.J."/>
            <person name="Probst A.J."/>
            <person name="Thomas B.C."/>
            <person name="Singh A."/>
            <person name="Wilkins M.J."/>
            <person name="Karaoz U."/>
            <person name="Brodie E.L."/>
            <person name="Williams K.H."/>
            <person name="Hubbard S.S."/>
            <person name="Banfield J.F."/>
        </authorList>
    </citation>
    <scope>NUCLEOTIDE SEQUENCE [LARGE SCALE GENOMIC DNA]</scope>
</reference>
<keyword evidence="1" id="KW-0472">Membrane</keyword>
<organism evidence="2 3">
    <name type="scientific">Candidatus Woesebacteria bacterium RIFOXYD1_FULL_43_18</name>
    <dbReference type="NCBI Taxonomy" id="1802551"/>
    <lineage>
        <taxon>Bacteria</taxon>
        <taxon>Candidatus Woeseibacteriota</taxon>
    </lineage>
</organism>
<feature type="transmembrane region" description="Helical" evidence="1">
    <location>
        <begin position="6"/>
        <end position="23"/>
    </location>
</feature>
<keyword evidence="1" id="KW-1133">Transmembrane helix</keyword>
<feature type="transmembrane region" description="Helical" evidence="1">
    <location>
        <begin position="141"/>
        <end position="158"/>
    </location>
</feature>
<feature type="transmembrane region" description="Helical" evidence="1">
    <location>
        <begin position="84"/>
        <end position="102"/>
    </location>
</feature>
<keyword evidence="1" id="KW-0812">Transmembrane</keyword>
<protein>
    <submittedName>
        <fullName evidence="2">Uncharacterized protein</fullName>
    </submittedName>
</protein>
<dbReference type="Proteomes" id="UP000177596">
    <property type="component" value="Unassembled WGS sequence"/>
</dbReference>
<sequence length="200" mass="22486">MLITLAVSALGLFAFLFLFWKRLKEDYAGEIIFRSASYILVGSAVGWVIAVNFSPGWFFWAWIAGGLLGLLFAVLRFRVKFYETLEAFIISFLPWLALVFLRDSGARSSFSSFLAFIVILIMLFISYYLDTHYKGFTWYRSGKIGFAGLTVAVIFFLIRTAIAMTKVTVISFVGQGEALISGITALVSFLLLFNLARVKK</sequence>